<feature type="coiled-coil region" evidence="1">
    <location>
        <begin position="73"/>
        <end position="100"/>
    </location>
</feature>
<keyword evidence="4" id="KW-1185">Reference proteome</keyword>
<keyword evidence="2" id="KW-0812">Transmembrane</keyword>
<sequence length="368" mass="41388">MLADWIAKGLADGTFERAGGVIREVGTGRIVTFLREFGSTTAQLPPQLQMAKGVLMVGSAASLLNLGVSVIGFAVINQRLNELEKRLKKAEELLKKIDRKIDLGYYANFRAALDLAVSAFTMSKVENRERAAFAAIDRLLAAQHHYTAYTDNELEQGSQIADEYLLTLSLAYIAEARCHLELGEFDTALSRFQEGAKVVRSRILKYIKLLLTSNPAAYLQPQFKGKIDLRRLTRIYQWIDPALDENAVFELQRHNLLKMAKEPDKWAESLPAAILTRVEIAGGWFGPSNEDLKREADKRLPEVLEVIESMVETNRRFEAYQTEVEAIAQLGISFHDWLKLAPYTESKPDGAELMYIIPSKDLKLKLSV</sequence>
<gene>
    <name evidence="3" type="ORF">NDI37_16215</name>
</gene>
<evidence type="ECO:0000313" key="3">
    <source>
        <dbReference type="EMBL" id="MEP0866014.1"/>
    </source>
</evidence>
<dbReference type="EMBL" id="JAMPKK010000035">
    <property type="protein sequence ID" value="MEP0866014.1"/>
    <property type="molecule type" value="Genomic_DNA"/>
</dbReference>
<keyword evidence="2" id="KW-1133">Transmembrane helix</keyword>
<name>A0ABV0JRE3_9CYAN</name>
<evidence type="ECO:0000313" key="4">
    <source>
        <dbReference type="Proteomes" id="UP001442494"/>
    </source>
</evidence>
<accession>A0ABV0JRE3</accession>
<evidence type="ECO:0000256" key="2">
    <source>
        <dbReference type="SAM" id="Phobius"/>
    </source>
</evidence>
<keyword evidence="1" id="KW-0175">Coiled coil</keyword>
<organism evidence="3 4">
    <name type="scientific">Funiculus sociatus GB2-A5</name>
    <dbReference type="NCBI Taxonomy" id="2933946"/>
    <lineage>
        <taxon>Bacteria</taxon>
        <taxon>Bacillati</taxon>
        <taxon>Cyanobacteriota</taxon>
        <taxon>Cyanophyceae</taxon>
        <taxon>Coleofasciculales</taxon>
        <taxon>Coleofasciculaceae</taxon>
        <taxon>Funiculus</taxon>
    </lineage>
</organism>
<proteinExistence type="predicted"/>
<protein>
    <submittedName>
        <fullName evidence="3">Uncharacterized protein</fullName>
    </submittedName>
</protein>
<dbReference type="Proteomes" id="UP001442494">
    <property type="component" value="Unassembled WGS sequence"/>
</dbReference>
<reference evidence="3 4" key="1">
    <citation type="submission" date="2022-04" db="EMBL/GenBank/DDBJ databases">
        <title>Positive selection, recombination, and allopatry shape intraspecific diversity of widespread and dominant cyanobacteria.</title>
        <authorList>
            <person name="Wei J."/>
            <person name="Shu W."/>
            <person name="Hu C."/>
        </authorList>
    </citation>
    <scope>NUCLEOTIDE SEQUENCE [LARGE SCALE GENOMIC DNA]</scope>
    <source>
        <strain evidence="3 4">GB2-A5</strain>
    </source>
</reference>
<comment type="caution">
    <text evidence="3">The sequence shown here is derived from an EMBL/GenBank/DDBJ whole genome shotgun (WGS) entry which is preliminary data.</text>
</comment>
<feature type="transmembrane region" description="Helical" evidence="2">
    <location>
        <begin position="54"/>
        <end position="76"/>
    </location>
</feature>
<keyword evidence="2" id="KW-0472">Membrane</keyword>
<evidence type="ECO:0000256" key="1">
    <source>
        <dbReference type="SAM" id="Coils"/>
    </source>
</evidence>
<dbReference type="RefSeq" id="WP_190418064.1">
    <property type="nucleotide sequence ID" value="NZ_JAMPKK010000035.1"/>
</dbReference>